<dbReference type="InterPro" id="IPR043502">
    <property type="entry name" value="DNA/RNA_pol_sf"/>
</dbReference>
<dbReference type="SUPFAM" id="SSF56672">
    <property type="entry name" value="DNA/RNA polymerases"/>
    <property type="match status" value="1"/>
</dbReference>
<dbReference type="CDD" id="cd01650">
    <property type="entry name" value="RT_nLTR_like"/>
    <property type="match status" value="1"/>
</dbReference>
<reference evidence="2" key="2">
    <citation type="submission" date="2021-03" db="UniProtKB">
        <authorList>
            <consortium name="EnsemblPlants"/>
        </authorList>
    </citation>
    <scope>IDENTIFICATION</scope>
</reference>
<protein>
    <recommendedName>
        <fullName evidence="1">Reverse transcriptase domain-containing protein</fullName>
    </recommendedName>
</protein>
<dbReference type="PROSITE" id="PS50878">
    <property type="entry name" value="RT_POL"/>
    <property type="match status" value="1"/>
</dbReference>
<evidence type="ECO:0000313" key="3">
    <source>
        <dbReference type="Proteomes" id="UP000596661"/>
    </source>
</evidence>
<dbReference type="Pfam" id="PF00078">
    <property type="entry name" value="RVT_1"/>
    <property type="match status" value="1"/>
</dbReference>
<organism evidence="2 3">
    <name type="scientific">Cannabis sativa</name>
    <name type="common">Hemp</name>
    <name type="synonym">Marijuana</name>
    <dbReference type="NCBI Taxonomy" id="3483"/>
    <lineage>
        <taxon>Eukaryota</taxon>
        <taxon>Viridiplantae</taxon>
        <taxon>Streptophyta</taxon>
        <taxon>Embryophyta</taxon>
        <taxon>Tracheophyta</taxon>
        <taxon>Spermatophyta</taxon>
        <taxon>Magnoliopsida</taxon>
        <taxon>eudicotyledons</taxon>
        <taxon>Gunneridae</taxon>
        <taxon>Pentapetalae</taxon>
        <taxon>rosids</taxon>
        <taxon>fabids</taxon>
        <taxon>Rosales</taxon>
        <taxon>Cannabaceae</taxon>
        <taxon>Cannabis</taxon>
    </lineage>
</organism>
<proteinExistence type="predicted"/>
<dbReference type="Pfam" id="PF13966">
    <property type="entry name" value="zf-RVT"/>
    <property type="match status" value="1"/>
</dbReference>
<evidence type="ECO:0000313" key="2">
    <source>
        <dbReference type="EnsemblPlants" id="cds.evm.model.05.1532"/>
    </source>
</evidence>
<dbReference type="EnsemblPlants" id="evm.model.05.1532">
    <property type="protein sequence ID" value="cds.evm.model.05.1532"/>
    <property type="gene ID" value="evm.TU.05.1532"/>
</dbReference>
<evidence type="ECO:0000259" key="1">
    <source>
        <dbReference type="PROSITE" id="PS50878"/>
    </source>
</evidence>
<dbReference type="AlphaFoldDB" id="A0A803PLP7"/>
<feature type="domain" description="Reverse transcriptase" evidence="1">
    <location>
        <begin position="211"/>
        <end position="455"/>
    </location>
</feature>
<dbReference type="InterPro" id="IPR026960">
    <property type="entry name" value="RVT-Znf"/>
</dbReference>
<reference evidence="2" key="1">
    <citation type="submission" date="2018-11" db="EMBL/GenBank/DDBJ databases">
        <authorList>
            <person name="Grassa J C."/>
        </authorList>
    </citation>
    <scope>NUCLEOTIDE SEQUENCE [LARGE SCALE GENOMIC DNA]</scope>
</reference>
<dbReference type="Proteomes" id="UP000596661">
    <property type="component" value="Chromosome 5"/>
</dbReference>
<dbReference type="PANTHER" id="PTHR46890:SF48">
    <property type="entry name" value="RNA-DIRECTED DNA POLYMERASE"/>
    <property type="match status" value="1"/>
</dbReference>
<name>A0A803PLP7_CANSA</name>
<keyword evidence="3" id="KW-1185">Reference proteome</keyword>
<dbReference type="Gramene" id="evm.model.05.1532">
    <property type="protein sequence ID" value="cds.evm.model.05.1532"/>
    <property type="gene ID" value="evm.TU.05.1532"/>
</dbReference>
<dbReference type="EMBL" id="UZAU01000542">
    <property type="status" value="NOT_ANNOTATED_CDS"/>
    <property type="molecule type" value="Genomic_DNA"/>
</dbReference>
<dbReference type="OMA" id="CHERYLR"/>
<accession>A0A803PLP7</accession>
<dbReference type="PANTHER" id="PTHR46890">
    <property type="entry name" value="NON-LTR RETROLELEMENT REVERSE TRANSCRIPTASE-LIKE PROTEIN-RELATED"/>
    <property type="match status" value="1"/>
</dbReference>
<sequence>MENILQKIAACSSSLQQWHISTFGNMKEKIATAQKQVTRLNNQPTRTSILVEDLKKSESILDELLEQEEQYWQQRSRVDWLSSGDQNTKFFHAYASSRKASNRISSLLDSNGTKITSKDGMSNIITNFFAKLFTATTADQSAIQAVTATIPTSITSEVNASLTVPFTEAEVFAALKTMSPDKSPGSDGMSAMFYQNYWHIVGQSVTAVVLGVLNHGQNMDLINKAIITLVLKITSPSAMTDFRPISLCNVIYKIISKMIVLQFKEALPLVIFETQSAFLSNRLITDNVLVAFELVHNIQHRTRGKKDFSALKLDMSKAFDRVEWCLSSSSLTFALNGDTTGLVKPSRGLHQGDPLSPYLFLICPEGLSRLLQHEESIGNLQGLRITRQAPSISHLLFPDDILLFCEATNSSALAIQRVLDIYHKASGQMLNPHKSVMSFSPNTPMAALLFFQQALNMHISECHERYLRLPSYSDRDKKVLFSHIKERVWKLMHAWNEKLFSVARLGNSPSLTWQSIHWGRELLLKGHRYKVGNGFHIQSGNDKWIPGHTEFHPITYIGPPSFPVANFITDEREWNIDLLIDKIVSIPLSFFPPANRLVWHHTTSGEYTVKSGFHLAASLDEQQQSSSSDLHSSWWKAFWHLTLPSKVKIFAWKVMHNALPTAATLHRRKVLDSAACLMCSWMWESVGSHGTTATNWQPPPAAGLKLNVDAATISAAKKLV</sequence>
<dbReference type="InterPro" id="IPR052343">
    <property type="entry name" value="Retrotransposon-Effector_Assoc"/>
</dbReference>
<dbReference type="InterPro" id="IPR000477">
    <property type="entry name" value="RT_dom"/>
</dbReference>